<dbReference type="GO" id="GO:0009097">
    <property type="term" value="P:isoleucine biosynthetic process"/>
    <property type="evidence" value="ECO:0007669"/>
    <property type="project" value="UniProtKB-UniRule"/>
</dbReference>
<reference evidence="17 18" key="1">
    <citation type="submission" date="2012-05" db="EMBL/GenBank/DDBJ databases">
        <authorList>
            <person name="Weinstock G."/>
            <person name="Sodergren E."/>
            <person name="Lobos E.A."/>
            <person name="Fulton L."/>
            <person name="Fulton R."/>
            <person name="Courtney L."/>
            <person name="Fronick C."/>
            <person name="O'Laughlin M."/>
            <person name="Godfrey J."/>
            <person name="Wilson R.M."/>
            <person name="Miner T."/>
            <person name="Farmer C."/>
            <person name="Delehaunty K."/>
            <person name="Cordes M."/>
            <person name="Minx P."/>
            <person name="Tomlinson C."/>
            <person name="Chen J."/>
            <person name="Wollam A."/>
            <person name="Pepin K.H."/>
            <person name="Bhonagiri V."/>
            <person name="Zhang X."/>
            <person name="Suruliraj S."/>
            <person name="Warren W."/>
            <person name="Mitreva M."/>
            <person name="Mardis E.R."/>
            <person name="Wilson R.K."/>
        </authorList>
    </citation>
    <scope>NUCLEOTIDE SEQUENCE [LARGE SCALE GENOMIC DNA]</scope>
    <source>
        <strain evidence="17 18">F0055</strain>
    </source>
</reference>
<evidence type="ECO:0000256" key="3">
    <source>
        <dbReference type="ARBA" id="ARBA00005097"/>
    </source>
</evidence>
<dbReference type="SMART" id="SM00859">
    <property type="entry name" value="Semialdhyde_dh"/>
    <property type="match status" value="1"/>
</dbReference>
<evidence type="ECO:0000256" key="13">
    <source>
        <dbReference type="ARBA" id="ARBA00023167"/>
    </source>
</evidence>
<evidence type="ECO:0000256" key="12">
    <source>
        <dbReference type="ARBA" id="ARBA00023154"/>
    </source>
</evidence>
<evidence type="ECO:0000256" key="2">
    <source>
        <dbReference type="ARBA" id="ARBA00005076"/>
    </source>
</evidence>
<evidence type="ECO:0000313" key="18">
    <source>
        <dbReference type="Proteomes" id="UP000010433"/>
    </source>
</evidence>
<comment type="subunit">
    <text evidence="5 15">Homodimer.</text>
</comment>
<keyword evidence="12 15" id="KW-0457">Lysine biosynthesis</keyword>
<dbReference type="NCBIfam" id="TIGR01296">
    <property type="entry name" value="asd_B"/>
    <property type="match status" value="1"/>
</dbReference>
<dbReference type="CDD" id="cd02316">
    <property type="entry name" value="VcASADH2_like_N"/>
    <property type="match status" value="1"/>
</dbReference>
<dbReference type="Gene3D" id="3.40.50.720">
    <property type="entry name" value="NAD(P)-binding Rossmann-like Domain"/>
    <property type="match status" value="1"/>
</dbReference>
<name>L1N1U9_9BACT</name>
<evidence type="ECO:0000259" key="16">
    <source>
        <dbReference type="SMART" id="SM00859"/>
    </source>
</evidence>
<evidence type="ECO:0000256" key="11">
    <source>
        <dbReference type="ARBA" id="ARBA00023002"/>
    </source>
</evidence>
<feature type="binding site" evidence="15">
    <location>
        <begin position="103"/>
        <end position="106"/>
    </location>
    <ligand>
        <name>NADP(+)</name>
        <dbReference type="ChEBI" id="CHEBI:58349"/>
    </ligand>
</feature>
<keyword evidence="8 15" id="KW-0791">Threonine biosynthesis</keyword>
<sequence>MPMIWGMRNLPITMGASKTISITIKKMSVGSVMGKYEYILSRSGFISAKVQKKYQLRSASRRKVVHLQRKCIKFIKVNADIHKESKQIKLKYKQMKVAIVGASGAVGQEFLRILAERNFPIDQLLLFGSERSAGKKYTFKGKECVVKPLQHNDDFRGVDIAFVSAGGDTSRQFAPTITKHGAVMIDNSSAFRMDPDVPLVVPECNAEDALNRPRNIISNPNCTTIMMVVVLQPLERLSHIKRIRVSSYQSASGAGAAAMAELEEQYRQLMTGTLPTVSKFPYQLAYNVIPRIDAFTETGYTKEEMKMFNETRKIMHTDVKCSATCVRVSSLRSHSESVWIETERPISVEEARHAIATAPGCQLKDDIVHDIYPMPLDTAGKDDIYVGRIRKDLADENGLTFWLSGDQIRKGAALNAVQIAEYLVKSEKVKG</sequence>
<comment type="caution">
    <text evidence="17">The sequence shown here is derived from an EMBL/GenBank/DDBJ whole genome shotgun (WGS) entry which is preliminary data.</text>
</comment>
<comment type="pathway">
    <text evidence="3 15">Amino-acid biosynthesis; L-threonine biosynthesis; L-threonine from L-aspartate: step 2/5.</text>
</comment>
<keyword evidence="7 15" id="KW-0028">Amino-acid biosynthesis</keyword>
<accession>L1N1U9</accession>
<comment type="pathway">
    <text evidence="1 15">Amino-acid biosynthesis; L-methionine biosynthesis via de novo pathway; L-homoserine from L-aspartate: step 2/3.</text>
</comment>
<dbReference type="STRING" id="1127699.HMPREF9151_02210"/>
<dbReference type="InterPro" id="IPR012280">
    <property type="entry name" value="Semialdhyde_DH_dimer_dom"/>
</dbReference>
<dbReference type="Proteomes" id="UP000010433">
    <property type="component" value="Unassembled WGS sequence"/>
</dbReference>
<keyword evidence="9 15" id="KW-0521">NADP</keyword>
<dbReference type="Gene3D" id="3.30.360.10">
    <property type="entry name" value="Dihydrodipicolinate Reductase, domain 2"/>
    <property type="match status" value="1"/>
</dbReference>
<dbReference type="SUPFAM" id="SSF55347">
    <property type="entry name" value="Glyceraldehyde-3-phosphate dehydrogenase-like, C-terminal domain"/>
    <property type="match status" value="1"/>
</dbReference>
<comment type="function">
    <text evidence="15">Catalyzes the NADPH-dependent formation of L-aspartate-semialdehyde (L-ASA) by the reductive dephosphorylation of L-aspartyl-4-phosphate.</text>
</comment>
<comment type="catalytic activity">
    <reaction evidence="14 15">
        <text>L-aspartate 4-semialdehyde + phosphate + NADP(+) = 4-phospho-L-aspartate + NADPH + H(+)</text>
        <dbReference type="Rhea" id="RHEA:24284"/>
        <dbReference type="ChEBI" id="CHEBI:15378"/>
        <dbReference type="ChEBI" id="CHEBI:43474"/>
        <dbReference type="ChEBI" id="CHEBI:57535"/>
        <dbReference type="ChEBI" id="CHEBI:57783"/>
        <dbReference type="ChEBI" id="CHEBI:58349"/>
        <dbReference type="ChEBI" id="CHEBI:537519"/>
        <dbReference type="EC" id="1.2.1.11"/>
    </reaction>
</comment>
<keyword evidence="11 15" id="KW-0560">Oxidoreductase</keyword>
<comment type="caution">
    <text evidence="15">Lacks conserved residue(s) required for the propagation of feature annotation.</text>
</comment>
<evidence type="ECO:0000313" key="17">
    <source>
        <dbReference type="EMBL" id="EKX97292.1"/>
    </source>
</evidence>
<dbReference type="AlphaFoldDB" id="L1N1U9"/>
<dbReference type="UniPathway" id="UPA00034">
    <property type="reaction ID" value="UER00016"/>
</dbReference>
<evidence type="ECO:0000256" key="7">
    <source>
        <dbReference type="ARBA" id="ARBA00022605"/>
    </source>
</evidence>
<dbReference type="GO" id="GO:0051287">
    <property type="term" value="F:NAD binding"/>
    <property type="evidence" value="ECO:0007669"/>
    <property type="project" value="InterPro"/>
</dbReference>
<gene>
    <name evidence="15" type="primary">asd</name>
    <name evidence="17" type="ORF">HMPREF9151_02210</name>
</gene>
<dbReference type="GO" id="GO:0050661">
    <property type="term" value="F:NADP binding"/>
    <property type="evidence" value="ECO:0007669"/>
    <property type="project" value="UniProtKB-UniRule"/>
</dbReference>
<dbReference type="SUPFAM" id="SSF51735">
    <property type="entry name" value="NAD(P)-binding Rossmann-fold domains"/>
    <property type="match status" value="1"/>
</dbReference>
<evidence type="ECO:0000256" key="6">
    <source>
        <dbReference type="ARBA" id="ARBA00013120"/>
    </source>
</evidence>
<dbReference type="GO" id="GO:0004073">
    <property type="term" value="F:aspartate-semialdehyde dehydrogenase activity"/>
    <property type="evidence" value="ECO:0007669"/>
    <property type="project" value="UniProtKB-UniRule"/>
</dbReference>
<keyword evidence="10 15" id="KW-0220">Diaminopimelate biosynthesis</keyword>
<dbReference type="EMBL" id="AMEP01000142">
    <property type="protein sequence ID" value="EKX97292.1"/>
    <property type="molecule type" value="Genomic_DNA"/>
</dbReference>
<evidence type="ECO:0000256" key="4">
    <source>
        <dbReference type="ARBA" id="ARBA00010584"/>
    </source>
</evidence>
<dbReference type="GO" id="GO:0019877">
    <property type="term" value="P:diaminopimelate biosynthetic process"/>
    <property type="evidence" value="ECO:0007669"/>
    <property type="project" value="UniProtKB-UniRule"/>
</dbReference>
<dbReference type="Pfam" id="PF02774">
    <property type="entry name" value="Semialdhyde_dhC"/>
    <property type="match status" value="1"/>
</dbReference>
<evidence type="ECO:0000256" key="8">
    <source>
        <dbReference type="ARBA" id="ARBA00022697"/>
    </source>
</evidence>
<protein>
    <recommendedName>
        <fullName evidence="6 15">Aspartate-semialdehyde dehydrogenase</fullName>
        <shortName evidence="15">ASA dehydrogenase</shortName>
        <shortName evidence="15">ASADH</shortName>
        <ecNumber evidence="6 15">1.2.1.11</ecNumber>
    </recommendedName>
    <alternativeName>
        <fullName evidence="15">Aspartate-beta-semialdehyde dehydrogenase</fullName>
    </alternativeName>
</protein>
<comment type="pathway">
    <text evidence="2 15">Amino-acid biosynthesis; L-lysine biosynthesis via DAP pathway; (S)-tetrahydrodipicolinate from L-aspartate: step 2/4.</text>
</comment>
<feature type="domain" description="Semialdehyde dehydrogenase NAD-binding" evidence="16">
    <location>
        <begin position="96"/>
        <end position="212"/>
    </location>
</feature>
<feature type="binding site" evidence="15">
    <location>
        <begin position="131"/>
        <end position="132"/>
    </location>
    <ligand>
        <name>NADP(+)</name>
        <dbReference type="ChEBI" id="CHEBI:58349"/>
    </ligand>
</feature>
<dbReference type="InterPro" id="IPR036291">
    <property type="entry name" value="NAD(P)-bd_dom_sf"/>
</dbReference>
<evidence type="ECO:0000256" key="10">
    <source>
        <dbReference type="ARBA" id="ARBA00022915"/>
    </source>
</evidence>
<proteinExistence type="inferred from homology"/>
<feature type="active site" description="Acyl-thioester intermediate" evidence="15">
    <location>
        <position position="222"/>
    </location>
</feature>
<dbReference type="GO" id="GO:0009088">
    <property type="term" value="P:threonine biosynthetic process"/>
    <property type="evidence" value="ECO:0007669"/>
    <property type="project" value="UniProtKB-UniRule"/>
</dbReference>
<evidence type="ECO:0000256" key="1">
    <source>
        <dbReference type="ARBA" id="ARBA00005021"/>
    </source>
</evidence>
<dbReference type="PATRIC" id="fig|1127699.3.peg.2022"/>
<dbReference type="GO" id="GO:0046983">
    <property type="term" value="F:protein dimerization activity"/>
    <property type="evidence" value="ECO:0007669"/>
    <property type="project" value="InterPro"/>
</dbReference>
<dbReference type="EC" id="1.2.1.11" evidence="6 15"/>
<dbReference type="NCBIfam" id="NF011456">
    <property type="entry name" value="PRK14874.1"/>
    <property type="match status" value="1"/>
</dbReference>
<feature type="binding site" evidence="15">
    <location>
        <begin position="252"/>
        <end position="253"/>
    </location>
    <ligand>
        <name>NADP(+)</name>
        <dbReference type="ChEBI" id="CHEBI:58349"/>
    </ligand>
</feature>
<dbReference type="UniPathway" id="UPA00051">
    <property type="reaction ID" value="UER00464"/>
</dbReference>
<feature type="active site" description="Proton acceptor" evidence="15">
    <location>
        <position position="334"/>
    </location>
</feature>
<keyword evidence="13 15" id="KW-0486">Methionine biosynthesis</keyword>
<dbReference type="UniPathway" id="UPA00050">
    <property type="reaction ID" value="UER00463"/>
</dbReference>
<evidence type="ECO:0000256" key="9">
    <source>
        <dbReference type="ARBA" id="ARBA00022857"/>
    </source>
</evidence>
<dbReference type="GO" id="GO:0009089">
    <property type="term" value="P:lysine biosynthetic process via diaminopimelate"/>
    <property type="evidence" value="ECO:0007669"/>
    <property type="project" value="UniProtKB-UniRule"/>
</dbReference>
<feature type="binding site" evidence="15">
    <location>
        <position position="249"/>
    </location>
    <ligand>
        <name>substrate</name>
    </ligand>
</feature>
<feature type="binding site" evidence="15">
    <location>
        <position position="407"/>
    </location>
    <ligand>
        <name>NADP(+)</name>
        <dbReference type="ChEBI" id="CHEBI:58349"/>
    </ligand>
</feature>
<dbReference type="PANTHER" id="PTHR46278">
    <property type="entry name" value="DEHYDROGENASE, PUTATIVE-RELATED"/>
    <property type="match status" value="1"/>
</dbReference>
<feature type="binding site" evidence="15">
    <location>
        <position position="192"/>
    </location>
    <ligand>
        <name>phosphate</name>
        <dbReference type="ChEBI" id="CHEBI:43474"/>
    </ligand>
</feature>
<comment type="similarity">
    <text evidence="4 15">Belongs to the aspartate-semialdehyde dehydrogenase family.</text>
</comment>
<dbReference type="InterPro" id="IPR000534">
    <property type="entry name" value="Semialdehyde_DH_NAD-bd"/>
</dbReference>
<dbReference type="HAMAP" id="MF_02121">
    <property type="entry name" value="ASADH"/>
    <property type="match status" value="1"/>
</dbReference>
<evidence type="ECO:0000256" key="5">
    <source>
        <dbReference type="ARBA" id="ARBA00011738"/>
    </source>
</evidence>
<dbReference type="InterPro" id="IPR005986">
    <property type="entry name" value="Asp_semialdehyde_DH_beta"/>
</dbReference>
<evidence type="ECO:0000256" key="14">
    <source>
        <dbReference type="ARBA" id="ARBA00047891"/>
    </source>
</evidence>
<keyword evidence="18" id="KW-1185">Reference proteome</keyword>
<dbReference type="CDD" id="cd18131">
    <property type="entry name" value="ASADH_C_bac_euk_like"/>
    <property type="match status" value="1"/>
</dbReference>
<evidence type="ECO:0000256" key="15">
    <source>
        <dbReference type="HAMAP-Rule" id="MF_02121"/>
    </source>
</evidence>
<dbReference type="PANTHER" id="PTHR46278:SF2">
    <property type="entry name" value="ASPARTATE-SEMIALDEHYDE DEHYDROGENASE"/>
    <property type="match status" value="1"/>
</dbReference>
<dbReference type="Pfam" id="PF01118">
    <property type="entry name" value="Semialdhyde_dh"/>
    <property type="match status" value="1"/>
</dbReference>
<organism evidence="17 18">
    <name type="scientific">Hoylesella saccharolytica F0055</name>
    <dbReference type="NCBI Taxonomy" id="1127699"/>
    <lineage>
        <taxon>Bacteria</taxon>
        <taxon>Pseudomonadati</taxon>
        <taxon>Bacteroidota</taxon>
        <taxon>Bacteroidia</taxon>
        <taxon>Bacteroidales</taxon>
        <taxon>Prevotellaceae</taxon>
        <taxon>Hoylesella</taxon>
    </lineage>
</organism>
<feature type="binding site" evidence="15">
    <location>
        <position position="327"/>
    </location>
    <ligand>
        <name>substrate</name>
    </ligand>
</feature>
<dbReference type="GO" id="GO:0071266">
    <property type="term" value="P:'de novo' L-methionine biosynthetic process"/>
    <property type="evidence" value="ECO:0007669"/>
    <property type="project" value="UniProtKB-UniRule"/>
</dbReference>
<dbReference type="InterPro" id="IPR012080">
    <property type="entry name" value="Asp_semialdehyde_DH"/>
</dbReference>
<dbReference type="HOGENOM" id="CLU_049966_0_1_10"/>